<proteinExistence type="predicted"/>
<protein>
    <submittedName>
        <fullName evidence="2">Uncharacterized protein</fullName>
    </submittedName>
</protein>
<gene>
    <name evidence="2" type="ORF">ABMA28_006263</name>
</gene>
<name>A0ABD0SLB9_LOXSC</name>
<feature type="coiled-coil region" evidence="1">
    <location>
        <begin position="107"/>
        <end position="192"/>
    </location>
</feature>
<organism evidence="2 3">
    <name type="scientific">Loxostege sticticalis</name>
    <name type="common">Beet webworm moth</name>
    <dbReference type="NCBI Taxonomy" id="481309"/>
    <lineage>
        <taxon>Eukaryota</taxon>
        <taxon>Metazoa</taxon>
        <taxon>Ecdysozoa</taxon>
        <taxon>Arthropoda</taxon>
        <taxon>Hexapoda</taxon>
        <taxon>Insecta</taxon>
        <taxon>Pterygota</taxon>
        <taxon>Neoptera</taxon>
        <taxon>Endopterygota</taxon>
        <taxon>Lepidoptera</taxon>
        <taxon>Glossata</taxon>
        <taxon>Ditrysia</taxon>
        <taxon>Pyraloidea</taxon>
        <taxon>Crambidae</taxon>
        <taxon>Pyraustinae</taxon>
        <taxon>Loxostege</taxon>
    </lineage>
</organism>
<dbReference type="Proteomes" id="UP001549921">
    <property type="component" value="Unassembled WGS sequence"/>
</dbReference>
<comment type="caution">
    <text evidence="2">The sequence shown here is derived from an EMBL/GenBank/DDBJ whole genome shotgun (WGS) entry which is preliminary data.</text>
</comment>
<dbReference type="EMBL" id="JBEDNZ010000019">
    <property type="protein sequence ID" value="KAL0820371.1"/>
    <property type="molecule type" value="Genomic_DNA"/>
</dbReference>
<accession>A0ABD0SLB9</accession>
<evidence type="ECO:0000256" key="1">
    <source>
        <dbReference type="SAM" id="Coils"/>
    </source>
</evidence>
<sequence length="202" mass="24014">MAAAQSKKIDVLKLTLNTASKRELRKDVEELHLRNLERQYSEELTTLQTEVDFTTDQLKELKNMISLARHQISLVEICTTSETSKIQNSITEIHNHKLSFDEVFDRVRQLTKLRKEELKQCEENEQELTRLKEKEAAQKNDQMLKEIFCLEKEYDDIERECAVLKKRNNAIMLKMRRKLVETENIRKELMKKKIPDVQPIRD</sequence>
<evidence type="ECO:0000313" key="2">
    <source>
        <dbReference type="EMBL" id="KAL0820371.1"/>
    </source>
</evidence>
<evidence type="ECO:0000313" key="3">
    <source>
        <dbReference type="Proteomes" id="UP001549921"/>
    </source>
</evidence>
<dbReference type="AlphaFoldDB" id="A0ABD0SLB9"/>
<reference evidence="2 3" key="1">
    <citation type="submission" date="2024-06" db="EMBL/GenBank/DDBJ databases">
        <title>A chromosome-level genome assembly of beet webworm, Loxostege sticticalis.</title>
        <authorList>
            <person name="Zhang Y."/>
        </authorList>
    </citation>
    <scope>NUCLEOTIDE SEQUENCE [LARGE SCALE GENOMIC DNA]</scope>
    <source>
        <strain evidence="2">AQ028</strain>
        <tissue evidence="2">Male pupae</tissue>
    </source>
</reference>
<keyword evidence="1" id="KW-0175">Coiled coil</keyword>